<organism evidence="2 3">
    <name type="scientific">Dendrobium chrysotoxum</name>
    <name type="common">Orchid</name>
    <dbReference type="NCBI Taxonomy" id="161865"/>
    <lineage>
        <taxon>Eukaryota</taxon>
        <taxon>Viridiplantae</taxon>
        <taxon>Streptophyta</taxon>
        <taxon>Embryophyta</taxon>
        <taxon>Tracheophyta</taxon>
        <taxon>Spermatophyta</taxon>
        <taxon>Magnoliopsida</taxon>
        <taxon>Liliopsida</taxon>
        <taxon>Asparagales</taxon>
        <taxon>Orchidaceae</taxon>
        <taxon>Epidendroideae</taxon>
        <taxon>Malaxideae</taxon>
        <taxon>Dendrobiinae</taxon>
        <taxon>Dendrobium</taxon>
    </lineage>
</organism>
<dbReference type="PANTHER" id="PTHR33526">
    <property type="entry name" value="OS07G0123800 PROTEIN"/>
    <property type="match status" value="1"/>
</dbReference>
<sequence length="211" mass="22487">MREKVAVVGQQKNNATKASHKKKKSSRLMWCMKASLRALRCARDMYVKSLGGCAGAGGGGGRGAPMTGVTAGMVAMMPRARSVNAFGNSNGFGGASGRDDDFKELIRANSKQDHDDAVAGMAQAIKRSQSVAPAIGRIDEDAPCDDFDGDINKLGIPRSKSCANGQMVEGKPAYYLVIPLLTLKNHSSEICFVQKNNNAHATVCGLHYRPR</sequence>
<protein>
    <submittedName>
        <fullName evidence="2">Uncharacterized protein</fullName>
    </submittedName>
</protein>
<feature type="region of interest" description="Disordered" evidence="1">
    <location>
        <begin position="1"/>
        <end position="23"/>
    </location>
</feature>
<evidence type="ECO:0000313" key="3">
    <source>
        <dbReference type="Proteomes" id="UP000775213"/>
    </source>
</evidence>
<evidence type="ECO:0000313" key="2">
    <source>
        <dbReference type="EMBL" id="KAH0464085.1"/>
    </source>
</evidence>
<dbReference type="Proteomes" id="UP000775213">
    <property type="component" value="Unassembled WGS sequence"/>
</dbReference>
<keyword evidence="3" id="KW-1185">Reference proteome</keyword>
<accession>A0AAV7GQH2</accession>
<reference evidence="2 3" key="1">
    <citation type="journal article" date="2021" name="Hortic Res">
        <title>Chromosome-scale assembly of the Dendrobium chrysotoxum genome enhances the understanding of orchid evolution.</title>
        <authorList>
            <person name="Zhang Y."/>
            <person name="Zhang G.Q."/>
            <person name="Zhang D."/>
            <person name="Liu X.D."/>
            <person name="Xu X.Y."/>
            <person name="Sun W.H."/>
            <person name="Yu X."/>
            <person name="Zhu X."/>
            <person name="Wang Z.W."/>
            <person name="Zhao X."/>
            <person name="Zhong W.Y."/>
            <person name="Chen H."/>
            <person name="Yin W.L."/>
            <person name="Huang T."/>
            <person name="Niu S.C."/>
            <person name="Liu Z.J."/>
        </authorList>
    </citation>
    <scope>NUCLEOTIDE SEQUENCE [LARGE SCALE GENOMIC DNA]</scope>
    <source>
        <strain evidence="2">Lindl</strain>
    </source>
</reference>
<evidence type="ECO:0000256" key="1">
    <source>
        <dbReference type="SAM" id="MobiDB-lite"/>
    </source>
</evidence>
<comment type="caution">
    <text evidence="2">The sequence shown here is derived from an EMBL/GenBank/DDBJ whole genome shotgun (WGS) entry which is preliminary data.</text>
</comment>
<dbReference type="EMBL" id="JAGFBR010000007">
    <property type="protein sequence ID" value="KAH0464085.1"/>
    <property type="molecule type" value="Genomic_DNA"/>
</dbReference>
<proteinExistence type="predicted"/>
<dbReference type="PANTHER" id="PTHR33526:SF4">
    <property type="entry name" value="OS07G0123800 PROTEIN"/>
    <property type="match status" value="1"/>
</dbReference>
<dbReference type="AlphaFoldDB" id="A0AAV7GQH2"/>
<gene>
    <name evidence="2" type="ORF">IEQ34_006871</name>
</gene>
<name>A0AAV7GQH2_DENCH</name>